<reference evidence="1 2" key="1">
    <citation type="submission" date="2020-08" db="EMBL/GenBank/DDBJ databases">
        <title>Bridging the membrane lipid divide: bacteria of the FCB group superphylum have the potential to synthesize archaeal ether lipids.</title>
        <authorList>
            <person name="Villanueva L."/>
            <person name="Von Meijenfeldt F.A.B."/>
            <person name="Westbye A.B."/>
            <person name="Yadav S."/>
            <person name="Hopmans E.C."/>
            <person name="Dutilh B.E."/>
            <person name="Sinninghe Damste J.S."/>
        </authorList>
    </citation>
    <scope>NUCLEOTIDE SEQUENCE [LARGE SCALE GENOMIC DNA]</scope>
    <source>
        <strain evidence="1">NIOZ-UU100</strain>
    </source>
</reference>
<gene>
    <name evidence="1" type="ORF">H8D24_07465</name>
</gene>
<sequence>MKSFLADTITTRRKHLVEYLSPIMKRVAIQCSSVWDHKKKINRMLDKKLQPWADLSFCTRLYTITTDAKLHSNIMTSDDAADAKDVRHEFLLSSLLEGKLDRMTLTDVYISPMLHRTCITAIHPITYSGEITGYLVGDFDLRHLPQDEHAIFPGCTWQQLKGDPAIRQQLFKQHFIPGPMDEHVDDVLSLMDELVIERGVFRAAIRFPSSRATLWLLEDPYDEHTHVLQEILDPSICLAYPRRTYPDNAKITTDMVRPILDRFAQLRSADDTIYLRTGTFNIISGLVEVNFSCDGTHLMPAEMFLEKGEEFWFGASTK</sequence>
<accession>A0A8J6P9A7</accession>
<dbReference type="Proteomes" id="UP000654401">
    <property type="component" value="Unassembled WGS sequence"/>
</dbReference>
<organism evidence="1 2">
    <name type="scientific">Candidatus Thiopontia autotrophica</name>
    <dbReference type="NCBI Taxonomy" id="2841688"/>
    <lineage>
        <taxon>Bacteria</taxon>
        <taxon>Pseudomonadati</taxon>
        <taxon>Pseudomonadota</taxon>
        <taxon>Gammaproteobacteria</taxon>
        <taxon>Candidatus Thiopontia</taxon>
    </lineage>
</organism>
<dbReference type="AlphaFoldDB" id="A0A8J6P9A7"/>
<proteinExistence type="predicted"/>
<evidence type="ECO:0000313" key="2">
    <source>
        <dbReference type="Proteomes" id="UP000654401"/>
    </source>
</evidence>
<evidence type="ECO:0000313" key="1">
    <source>
        <dbReference type="EMBL" id="MBC8520227.1"/>
    </source>
</evidence>
<comment type="caution">
    <text evidence="1">The sequence shown here is derived from an EMBL/GenBank/DDBJ whole genome shotgun (WGS) entry which is preliminary data.</text>
</comment>
<protein>
    <submittedName>
        <fullName evidence="1">Uncharacterized protein</fullName>
    </submittedName>
</protein>
<dbReference type="EMBL" id="JACNFK010000035">
    <property type="protein sequence ID" value="MBC8520227.1"/>
    <property type="molecule type" value="Genomic_DNA"/>
</dbReference>
<name>A0A8J6P9A7_9GAMM</name>